<organism evidence="6 7">
    <name type="scientific">Thiovibrio frasassiensis</name>
    <dbReference type="NCBI Taxonomy" id="2984131"/>
    <lineage>
        <taxon>Bacteria</taxon>
        <taxon>Pseudomonadati</taxon>
        <taxon>Thermodesulfobacteriota</taxon>
        <taxon>Desulfobulbia</taxon>
        <taxon>Desulfobulbales</taxon>
        <taxon>Thiovibrionaceae</taxon>
        <taxon>Thiovibrio</taxon>
    </lineage>
</organism>
<accession>A0A9X4MFF1</accession>
<dbReference type="InterPro" id="IPR050469">
    <property type="entry name" value="Diguanylate_Cyclase"/>
</dbReference>
<keyword evidence="4" id="KW-1133">Transmembrane helix</keyword>
<feature type="transmembrane region" description="Helical" evidence="4">
    <location>
        <begin position="61"/>
        <end position="79"/>
    </location>
</feature>
<dbReference type="NCBIfam" id="TIGR00254">
    <property type="entry name" value="GGDEF"/>
    <property type="match status" value="1"/>
</dbReference>
<keyword evidence="4" id="KW-0472">Membrane</keyword>
<feature type="transmembrane region" description="Helical" evidence="4">
    <location>
        <begin position="121"/>
        <end position="140"/>
    </location>
</feature>
<dbReference type="InterPro" id="IPR000160">
    <property type="entry name" value="GGDEF_dom"/>
</dbReference>
<evidence type="ECO:0000256" key="3">
    <source>
        <dbReference type="SAM" id="MobiDB-lite"/>
    </source>
</evidence>
<evidence type="ECO:0000259" key="5">
    <source>
        <dbReference type="PROSITE" id="PS50887"/>
    </source>
</evidence>
<feature type="transmembrane region" description="Helical" evidence="4">
    <location>
        <begin position="152"/>
        <end position="175"/>
    </location>
</feature>
<evidence type="ECO:0000313" key="6">
    <source>
        <dbReference type="EMBL" id="MDG4475000.1"/>
    </source>
</evidence>
<dbReference type="GO" id="GO:0043709">
    <property type="term" value="P:cell adhesion involved in single-species biofilm formation"/>
    <property type="evidence" value="ECO:0007669"/>
    <property type="project" value="TreeGrafter"/>
</dbReference>
<dbReference type="PROSITE" id="PS50887">
    <property type="entry name" value="GGDEF"/>
    <property type="match status" value="1"/>
</dbReference>
<dbReference type="SMART" id="SM00267">
    <property type="entry name" value="GGDEF"/>
    <property type="match status" value="1"/>
</dbReference>
<evidence type="ECO:0000256" key="4">
    <source>
        <dbReference type="SAM" id="Phobius"/>
    </source>
</evidence>
<evidence type="ECO:0000313" key="7">
    <source>
        <dbReference type="Proteomes" id="UP001154240"/>
    </source>
</evidence>
<keyword evidence="4" id="KW-0812">Transmembrane</keyword>
<dbReference type="PANTHER" id="PTHR45138">
    <property type="entry name" value="REGULATORY COMPONENTS OF SENSORY TRANSDUCTION SYSTEM"/>
    <property type="match status" value="1"/>
</dbReference>
<reference evidence="6" key="1">
    <citation type="journal article" date="2022" name="bioRxiv">
        <title>Thiovibrio frasassiensisgen. nov., sp. nov., an autotrophic, elemental sulfur disproportionating bacterium isolated from sulfidic karst sediment, and proposal of Thiovibrionaceae fam. nov.</title>
        <authorList>
            <person name="Aronson H."/>
            <person name="Thomas C."/>
            <person name="Bhattacharyya M."/>
            <person name="Eckstein S."/>
            <person name="Jensen S."/>
            <person name="Barco R."/>
            <person name="Macalady J."/>
            <person name="Amend J."/>
        </authorList>
    </citation>
    <scope>NUCLEOTIDE SEQUENCE</scope>
    <source>
        <strain evidence="6">RS19-109</strain>
    </source>
</reference>
<comment type="catalytic activity">
    <reaction evidence="2">
        <text>2 GTP = 3',3'-c-di-GMP + 2 diphosphate</text>
        <dbReference type="Rhea" id="RHEA:24898"/>
        <dbReference type="ChEBI" id="CHEBI:33019"/>
        <dbReference type="ChEBI" id="CHEBI:37565"/>
        <dbReference type="ChEBI" id="CHEBI:58805"/>
        <dbReference type="EC" id="2.7.7.65"/>
    </reaction>
</comment>
<sequence>MYFWQGFFLYLAPGGLLLAAALTSFQHEGLARWLFGINWLLPPALGLVAVFFGWRFNRSRLLFGVLVIMVADLLLRRYGGSAQIDQLLARYVFHMALLLLPLNLLLFSFWRERGIVTGQGLRRFVGILVQPLLLLGLYGVRGPLIVRQLEGMTVSLPLVGGVFFPALVVSVLVVVGLSFRFWRYGDLLDHGFLWAMVCSFFALLIGNSSKQTFLFSVAVLILIVAAIEAAHRMAFRDELTGLPARRALNEAMLKLGRTYTVAMVDIDFFKKFNDRYGHDVGDQVLAMVATMLTKVGGGGKPFRYGGEEFTILFPGKNTKEAQPHLEALRQAVAEAGFKVRSAGRAGKSQSNRKQGGDSGKKVSLTISIGLAQGDTARKTISQSVIKAADKALYRAKEGGRNRVSC</sequence>
<name>A0A9X4MFF1_9BACT</name>
<protein>
    <recommendedName>
        <fullName evidence="1">diguanylate cyclase</fullName>
        <ecNumber evidence="1">2.7.7.65</ecNumber>
    </recommendedName>
</protein>
<gene>
    <name evidence="6" type="ORF">OLX77_02345</name>
</gene>
<dbReference type="GO" id="GO:0052621">
    <property type="term" value="F:diguanylate cyclase activity"/>
    <property type="evidence" value="ECO:0007669"/>
    <property type="project" value="UniProtKB-EC"/>
</dbReference>
<keyword evidence="7" id="KW-1185">Reference proteome</keyword>
<dbReference type="RefSeq" id="WP_307631976.1">
    <property type="nucleotide sequence ID" value="NZ_JAPHEH010000001.1"/>
</dbReference>
<dbReference type="InterPro" id="IPR029787">
    <property type="entry name" value="Nucleotide_cyclase"/>
</dbReference>
<comment type="caution">
    <text evidence="6">The sequence shown here is derived from an EMBL/GenBank/DDBJ whole genome shotgun (WGS) entry which is preliminary data.</text>
</comment>
<feature type="domain" description="GGDEF" evidence="5">
    <location>
        <begin position="257"/>
        <end position="405"/>
    </location>
</feature>
<feature type="transmembrane region" description="Helical" evidence="4">
    <location>
        <begin position="187"/>
        <end position="206"/>
    </location>
</feature>
<dbReference type="GO" id="GO:1902201">
    <property type="term" value="P:negative regulation of bacterial-type flagellum-dependent cell motility"/>
    <property type="evidence" value="ECO:0007669"/>
    <property type="project" value="TreeGrafter"/>
</dbReference>
<dbReference type="Gene3D" id="3.30.70.270">
    <property type="match status" value="1"/>
</dbReference>
<feature type="region of interest" description="Disordered" evidence="3">
    <location>
        <begin position="340"/>
        <end position="360"/>
    </location>
</feature>
<dbReference type="Pfam" id="PF00990">
    <property type="entry name" value="GGDEF"/>
    <property type="match status" value="1"/>
</dbReference>
<dbReference type="GO" id="GO:0005886">
    <property type="term" value="C:plasma membrane"/>
    <property type="evidence" value="ECO:0007669"/>
    <property type="project" value="TreeGrafter"/>
</dbReference>
<feature type="transmembrane region" description="Helical" evidence="4">
    <location>
        <begin position="212"/>
        <end position="230"/>
    </location>
</feature>
<dbReference type="SUPFAM" id="SSF55073">
    <property type="entry name" value="Nucleotide cyclase"/>
    <property type="match status" value="1"/>
</dbReference>
<proteinExistence type="predicted"/>
<dbReference type="PANTHER" id="PTHR45138:SF9">
    <property type="entry name" value="DIGUANYLATE CYCLASE DGCM-RELATED"/>
    <property type="match status" value="1"/>
</dbReference>
<dbReference type="AlphaFoldDB" id="A0A9X4MFF1"/>
<dbReference type="EMBL" id="JAPHEH010000001">
    <property type="protein sequence ID" value="MDG4475000.1"/>
    <property type="molecule type" value="Genomic_DNA"/>
</dbReference>
<dbReference type="InterPro" id="IPR043128">
    <property type="entry name" value="Rev_trsase/Diguanyl_cyclase"/>
</dbReference>
<evidence type="ECO:0000256" key="2">
    <source>
        <dbReference type="ARBA" id="ARBA00034247"/>
    </source>
</evidence>
<reference evidence="6" key="2">
    <citation type="submission" date="2022-10" db="EMBL/GenBank/DDBJ databases">
        <authorList>
            <person name="Aronson H.S."/>
        </authorList>
    </citation>
    <scope>NUCLEOTIDE SEQUENCE</scope>
    <source>
        <strain evidence="6">RS19-109</strain>
    </source>
</reference>
<dbReference type="Proteomes" id="UP001154240">
    <property type="component" value="Unassembled WGS sequence"/>
</dbReference>
<dbReference type="EC" id="2.7.7.65" evidence="1"/>
<feature type="transmembrane region" description="Helical" evidence="4">
    <location>
        <begin position="33"/>
        <end position="54"/>
    </location>
</feature>
<evidence type="ECO:0000256" key="1">
    <source>
        <dbReference type="ARBA" id="ARBA00012528"/>
    </source>
</evidence>
<feature type="transmembrane region" description="Helical" evidence="4">
    <location>
        <begin position="91"/>
        <end position="109"/>
    </location>
</feature>
<dbReference type="CDD" id="cd01949">
    <property type="entry name" value="GGDEF"/>
    <property type="match status" value="1"/>
</dbReference>